<dbReference type="OrthoDB" id="7062774at2"/>
<proteinExistence type="predicted"/>
<feature type="region of interest" description="Disordered" evidence="1">
    <location>
        <begin position="67"/>
        <end position="108"/>
    </location>
</feature>
<accession>A0A2U3B850</accession>
<dbReference type="Pfam" id="PF13511">
    <property type="entry name" value="DUF4124"/>
    <property type="match status" value="1"/>
</dbReference>
<dbReference type="Proteomes" id="UP000245362">
    <property type="component" value="Unassembled WGS sequence"/>
</dbReference>
<sequence>MKIWTYTIIFILMCPAVSTAQEIYSWEDENGVIHFSEYTPPASASKQEQVSLPDIKAPAPAPKVLSALPLDNKKTQTPLPPEQTQQDRLPQATKQQMATKPSPKQDEPDKLLDIQIVTPADKQTVRSNRGVITIVLEANRALKPREHYQLIMDDNRFGAPQTNTVWNLKDIDRGTHSFTVNALQSGKIIASTSTIKVHLHRSSVKK</sequence>
<dbReference type="EMBL" id="QFWT01000006">
    <property type="protein sequence ID" value="PWI32951.1"/>
    <property type="molecule type" value="Genomic_DNA"/>
</dbReference>
<keyword evidence="5" id="KW-1185">Reference proteome</keyword>
<dbReference type="AlphaFoldDB" id="A0A2U3B850"/>
<keyword evidence="2" id="KW-0732">Signal</keyword>
<evidence type="ECO:0000313" key="4">
    <source>
        <dbReference type="EMBL" id="PWI32951.1"/>
    </source>
</evidence>
<feature type="domain" description="DUF4124" evidence="3">
    <location>
        <begin position="12"/>
        <end position="62"/>
    </location>
</feature>
<reference evidence="4 5" key="1">
    <citation type="submission" date="2018-05" db="EMBL/GenBank/DDBJ databases">
        <title>Vibrio limimaris sp. nov., isolated from marine sediment.</title>
        <authorList>
            <person name="Li C.-M."/>
        </authorList>
    </citation>
    <scope>NUCLEOTIDE SEQUENCE [LARGE SCALE GENOMIC DNA]</scope>
    <source>
        <strain evidence="4 5">E4404</strain>
    </source>
</reference>
<comment type="caution">
    <text evidence="4">The sequence shown here is derived from an EMBL/GenBank/DDBJ whole genome shotgun (WGS) entry which is preliminary data.</text>
</comment>
<evidence type="ECO:0000259" key="3">
    <source>
        <dbReference type="Pfam" id="PF13511"/>
    </source>
</evidence>
<dbReference type="InterPro" id="IPR025392">
    <property type="entry name" value="DUF4124"/>
</dbReference>
<evidence type="ECO:0000256" key="2">
    <source>
        <dbReference type="SAM" id="SignalP"/>
    </source>
</evidence>
<protein>
    <submittedName>
        <fullName evidence="4">Nitrogen regulation protein NR</fullName>
    </submittedName>
</protein>
<name>A0A2U3B850_9VIBR</name>
<evidence type="ECO:0000256" key="1">
    <source>
        <dbReference type="SAM" id="MobiDB-lite"/>
    </source>
</evidence>
<feature type="chain" id="PRO_5015532874" evidence="2">
    <location>
        <begin position="21"/>
        <end position="206"/>
    </location>
</feature>
<evidence type="ECO:0000313" key="5">
    <source>
        <dbReference type="Proteomes" id="UP000245362"/>
    </source>
</evidence>
<organism evidence="4 5">
    <name type="scientific">Vibrio albus</name>
    <dbReference type="NCBI Taxonomy" id="2200953"/>
    <lineage>
        <taxon>Bacteria</taxon>
        <taxon>Pseudomonadati</taxon>
        <taxon>Pseudomonadota</taxon>
        <taxon>Gammaproteobacteria</taxon>
        <taxon>Vibrionales</taxon>
        <taxon>Vibrionaceae</taxon>
        <taxon>Vibrio</taxon>
    </lineage>
</organism>
<feature type="signal peptide" evidence="2">
    <location>
        <begin position="1"/>
        <end position="20"/>
    </location>
</feature>
<gene>
    <name evidence="4" type="ORF">DI392_11580</name>
</gene>
<dbReference type="RefSeq" id="WP_109320070.1">
    <property type="nucleotide sequence ID" value="NZ_QFWT01000006.1"/>
</dbReference>